<comment type="pathway">
    <text evidence="9">Amino-acid biosynthesis.</text>
</comment>
<dbReference type="SUPFAM" id="SSF52440">
    <property type="entry name" value="PreATP-grasp domain"/>
    <property type="match status" value="1"/>
</dbReference>
<reference evidence="12" key="1">
    <citation type="journal article" date="2014" name="Int. J. Syst. Evol. Microbiol.">
        <title>Complete genome sequence of Corynebacterium casei LMG S-19264T (=DSM 44701T), isolated from a smear-ripened cheese.</title>
        <authorList>
            <consortium name="US DOE Joint Genome Institute (JGI-PGF)"/>
            <person name="Walter F."/>
            <person name="Albersmeier A."/>
            <person name="Kalinowski J."/>
            <person name="Ruckert C."/>
        </authorList>
    </citation>
    <scope>NUCLEOTIDE SEQUENCE</scope>
    <source>
        <strain evidence="12">JCM 31311</strain>
    </source>
</reference>
<evidence type="ECO:0000256" key="10">
    <source>
        <dbReference type="PROSITE-ProRule" id="PRU00409"/>
    </source>
</evidence>
<evidence type="ECO:0000256" key="1">
    <source>
        <dbReference type="ARBA" id="ARBA00001946"/>
    </source>
</evidence>
<evidence type="ECO:0000256" key="4">
    <source>
        <dbReference type="ARBA" id="ARBA00022605"/>
    </source>
</evidence>
<dbReference type="GO" id="GO:0009085">
    <property type="term" value="P:lysine biosynthetic process"/>
    <property type="evidence" value="ECO:0007669"/>
    <property type="project" value="InterPro"/>
</dbReference>
<evidence type="ECO:0000313" key="13">
    <source>
        <dbReference type="Proteomes" id="UP000603865"/>
    </source>
</evidence>
<evidence type="ECO:0000256" key="6">
    <source>
        <dbReference type="ARBA" id="ARBA00022741"/>
    </source>
</evidence>
<evidence type="ECO:0000313" key="12">
    <source>
        <dbReference type="EMBL" id="GGR24955.1"/>
    </source>
</evidence>
<evidence type="ECO:0000256" key="7">
    <source>
        <dbReference type="ARBA" id="ARBA00022840"/>
    </source>
</evidence>
<dbReference type="PANTHER" id="PTHR21621:SF0">
    <property type="entry name" value="BETA-CITRYLGLUTAMATE SYNTHASE B-RELATED"/>
    <property type="match status" value="1"/>
</dbReference>
<dbReference type="PROSITE" id="PS50975">
    <property type="entry name" value="ATP_GRASP"/>
    <property type="match status" value="1"/>
</dbReference>
<comment type="cofactor">
    <cofactor evidence="1">
        <name>Mg(2+)</name>
        <dbReference type="ChEBI" id="CHEBI:18420"/>
    </cofactor>
</comment>
<dbReference type="InterPro" id="IPR004666">
    <property type="entry name" value="Rp_bS6_RimK/Lys_biosynth_LsyX"/>
</dbReference>
<name>A0A918CJU8_9DEIO</name>
<dbReference type="AlphaFoldDB" id="A0A918CJU8"/>
<dbReference type="Proteomes" id="UP000603865">
    <property type="component" value="Unassembled WGS sequence"/>
</dbReference>
<evidence type="ECO:0000256" key="9">
    <source>
        <dbReference type="ARBA" id="ARBA00029440"/>
    </source>
</evidence>
<evidence type="ECO:0000259" key="11">
    <source>
        <dbReference type="PROSITE" id="PS50975"/>
    </source>
</evidence>
<dbReference type="EMBL" id="BMQL01000034">
    <property type="protein sequence ID" value="GGR24955.1"/>
    <property type="molecule type" value="Genomic_DNA"/>
</dbReference>
<keyword evidence="5" id="KW-0479">Metal-binding</keyword>
<comment type="caution">
    <text evidence="12">The sequence shown here is derived from an EMBL/GenBank/DDBJ whole genome shotgun (WGS) entry which is preliminary data.</text>
</comment>
<dbReference type="FunFam" id="3.30.1490.20:FF:000025">
    <property type="entry name" value="Alpha-aminoadipate--LysW ligase LysX protein"/>
    <property type="match status" value="1"/>
</dbReference>
<dbReference type="InterPro" id="IPR016185">
    <property type="entry name" value="PreATP-grasp_dom_sf"/>
</dbReference>
<sequence length="307" mass="33242">MGGVERGDRPAHITHHPTRITNFMAELAVLYDRIRPDERMLFEALDELGVPYDKVYTPQLKLTFDAAGTAQVPWKVAIERCVSQSRGHGVTRALEGFGVKVINPAHVIELCGDKLATNARLHAAGLPTPRTGVAFDGEAALELIEELGYPVVLKPTVGSWGRMVSKLNDRDAAEAVIEHKEVLGGPQHGIFYVQELIAKPERDIRAFVVGGVCIGAIYRTSEHWITNTARGAKASRCEVTPELADLAVRSAAAVNGQIVAIDLVEDPARGLLVIEINHTMEFKNSVSTTGVNIPKAMAEYAIGLLNG</sequence>
<dbReference type="Gene3D" id="3.30.470.20">
    <property type="entry name" value="ATP-grasp fold, B domain"/>
    <property type="match status" value="1"/>
</dbReference>
<dbReference type="InterPro" id="IPR013651">
    <property type="entry name" value="ATP-grasp_RimK-type"/>
</dbReference>
<gene>
    <name evidence="12" type="ORF">GCM10008957_40800</name>
</gene>
<dbReference type="FunFam" id="3.30.470.20:FF:000058">
    <property type="entry name" value="Alpha-aminoadipate--LysW ligase LysX protein"/>
    <property type="match status" value="1"/>
</dbReference>
<dbReference type="Gene3D" id="3.40.50.20">
    <property type="match status" value="1"/>
</dbReference>
<feature type="domain" description="ATP-grasp" evidence="11">
    <location>
        <begin position="118"/>
        <end position="302"/>
    </location>
</feature>
<dbReference type="PANTHER" id="PTHR21621">
    <property type="entry name" value="RIBOSOMAL PROTEIN S6 MODIFICATION PROTEIN"/>
    <property type="match status" value="1"/>
</dbReference>
<dbReference type="InterPro" id="IPR013815">
    <property type="entry name" value="ATP_grasp_subdomain_1"/>
</dbReference>
<evidence type="ECO:0000256" key="2">
    <source>
        <dbReference type="ARBA" id="ARBA00006239"/>
    </source>
</evidence>
<keyword evidence="6 10" id="KW-0547">Nucleotide-binding</keyword>
<keyword evidence="3" id="KW-0436">Ligase</keyword>
<keyword evidence="8" id="KW-0460">Magnesium</keyword>
<dbReference type="InterPro" id="IPR011870">
    <property type="entry name" value="LysX_arch"/>
</dbReference>
<dbReference type="SUPFAM" id="SSF56059">
    <property type="entry name" value="Glutathione synthetase ATP-binding domain-like"/>
    <property type="match status" value="1"/>
</dbReference>
<dbReference type="Pfam" id="PF22626">
    <property type="entry name" value="LysX_preATP_grasp"/>
    <property type="match status" value="1"/>
</dbReference>
<dbReference type="GO" id="GO:0005737">
    <property type="term" value="C:cytoplasm"/>
    <property type="evidence" value="ECO:0007669"/>
    <property type="project" value="TreeGrafter"/>
</dbReference>
<proteinExistence type="inferred from homology"/>
<dbReference type="GO" id="GO:0009432">
    <property type="term" value="P:SOS response"/>
    <property type="evidence" value="ECO:0007669"/>
    <property type="project" value="TreeGrafter"/>
</dbReference>
<keyword evidence="7 10" id="KW-0067">ATP-binding</keyword>
<keyword evidence="4" id="KW-0028">Amino-acid biosynthesis</keyword>
<dbReference type="NCBIfam" id="TIGR02144">
    <property type="entry name" value="LysX_arch"/>
    <property type="match status" value="1"/>
</dbReference>
<organism evidence="12 13">
    <name type="scientific">Deinococcus ruber</name>
    <dbReference type="NCBI Taxonomy" id="1848197"/>
    <lineage>
        <taxon>Bacteria</taxon>
        <taxon>Thermotogati</taxon>
        <taxon>Deinococcota</taxon>
        <taxon>Deinococci</taxon>
        <taxon>Deinococcales</taxon>
        <taxon>Deinococcaceae</taxon>
        <taxon>Deinococcus</taxon>
    </lineage>
</organism>
<comment type="similarity">
    <text evidence="2">Belongs to the RimK family. LysX subfamily.</text>
</comment>
<dbReference type="GO" id="GO:0005524">
    <property type="term" value="F:ATP binding"/>
    <property type="evidence" value="ECO:0007669"/>
    <property type="project" value="UniProtKB-UniRule"/>
</dbReference>
<protein>
    <submittedName>
        <fullName evidence="12">Lysine biosynthesis enzyme LysX</fullName>
    </submittedName>
</protein>
<keyword evidence="13" id="KW-1185">Reference proteome</keyword>
<dbReference type="InterPro" id="IPR011761">
    <property type="entry name" value="ATP-grasp"/>
</dbReference>
<dbReference type="Pfam" id="PF08443">
    <property type="entry name" value="RimK"/>
    <property type="match status" value="1"/>
</dbReference>
<dbReference type="NCBIfam" id="TIGR00768">
    <property type="entry name" value="rimK_fam"/>
    <property type="match status" value="1"/>
</dbReference>
<reference evidence="12" key="2">
    <citation type="submission" date="2020-09" db="EMBL/GenBank/DDBJ databases">
        <authorList>
            <person name="Sun Q."/>
            <person name="Ohkuma M."/>
        </authorList>
    </citation>
    <scope>NUCLEOTIDE SEQUENCE</scope>
    <source>
        <strain evidence="12">JCM 31311</strain>
    </source>
</reference>
<dbReference type="GO" id="GO:0046872">
    <property type="term" value="F:metal ion binding"/>
    <property type="evidence" value="ECO:0007669"/>
    <property type="project" value="UniProtKB-KW"/>
</dbReference>
<accession>A0A918CJU8</accession>
<evidence type="ECO:0000256" key="3">
    <source>
        <dbReference type="ARBA" id="ARBA00022598"/>
    </source>
</evidence>
<dbReference type="InterPro" id="IPR054562">
    <property type="entry name" value="LysX/ArgX_preATP_grasp"/>
</dbReference>
<dbReference type="Gene3D" id="3.30.1490.20">
    <property type="entry name" value="ATP-grasp fold, A domain"/>
    <property type="match status" value="1"/>
</dbReference>
<dbReference type="GO" id="GO:0018169">
    <property type="term" value="F:ribosomal S6-glutamic acid ligase activity"/>
    <property type="evidence" value="ECO:0007669"/>
    <property type="project" value="TreeGrafter"/>
</dbReference>
<evidence type="ECO:0000256" key="8">
    <source>
        <dbReference type="ARBA" id="ARBA00022842"/>
    </source>
</evidence>
<evidence type="ECO:0000256" key="5">
    <source>
        <dbReference type="ARBA" id="ARBA00022723"/>
    </source>
</evidence>